<dbReference type="PANTHER" id="PTHR43465:SF2">
    <property type="entry name" value="DUF1680 DOMAIN PROTEIN (AFU_ORTHOLOGUE AFUA_1G08910)"/>
    <property type="match status" value="1"/>
</dbReference>
<evidence type="ECO:0000313" key="4">
    <source>
        <dbReference type="EMBL" id="PNR98676.1"/>
    </source>
</evidence>
<feature type="domain" description="Non-reducing end beta-L-arabinofuranosidase-like GH127 C-terminal" evidence="3">
    <location>
        <begin position="508"/>
        <end position="623"/>
    </location>
</feature>
<dbReference type="InterPro" id="IPR049174">
    <property type="entry name" value="Beta-AFase-like"/>
</dbReference>
<dbReference type="Pfam" id="PF07944">
    <property type="entry name" value="Beta-AFase-like_GH127_cat"/>
    <property type="match status" value="1"/>
</dbReference>
<evidence type="ECO:0000313" key="5">
    <source>
        <dbReference type="Proteomes" id="UP000236604"/>
    </source>
</evidence>
<feature type="domain" description="Non-reducing end beta-L-arabinofuranosidase-like GH127 catalytic" evidence="1">
    <location>
        <begin position="25"/>
        <end position="400"/>
    </location>
</feature>
<evidence type="ECO:0000259" key="2">
    <source>
        <dbReference type="Pfam" id="PF20736"/>
    </source>
</evidence>
<organism evidence="4 5">
    <name type="scientific">Petrotoga mexicana DSM 14811</name>
    <dbReference type="NCBI Taxonomy" id="1122954"/>
    <lineage>
        <taxon>Bacteria</taxon>
        <taxon>Thermotogati</taxon>
        <taxon>Thermotogota</taxon>
        <taxon>Thermotogae</taxon>
        <taxon>Petrotogales</taxon>
        <taxon>Petrotogaceae</taxon>
        <taxon>Petrotoga</taxon>
    </lineage>
</organism>
<dbReference type="InterPro" id="IPR008928">
    <property type="entry name" value="6-hairpin_glycosidase_sf"/>
</dbReference>
<comment type="caution">
    <text evidence="4">The sequence shown here is derived from an EMBL/GenBank/DDBJ whole genome shotgun (WGS) entry which is preliminary data.</text>
</comment>
<dbReference type="EMBL" id="AZRN01000033">
    <property type="protein sequence ID" value="PNR98676.1"/>
    <property type="molecule type" value="Genomic_DNA"/>
</dbReference>
<keyword evidence="5" id="KW-1185">Reference proteome</keyword>
<gene>
    <name evidence="4" type="ORF">X927_08095</name>
</gene>
<dbReference type="GO" id="GO:0005975">
    <property type="term" value="P:carbohydrate metabolic process"/>
    <property type="evidence" value="ECO:0007669"/>
    <property type="project" value="InterPro"/>
</dbReference>
<dbReference type="Pfam" id="PF20736">
    <property type="entry name" value="Glyco_hydro127M"/>
    <property type="match status" value="1"/>
</dbReference>
<dbReference type="Proteomes" id="UP000236604">
    <property type="component" value="Unassembled WGS sequence"/>
</dbReference>
<sequence>MDETKIINFTDSSKNKLTPCSISSVKIKGFMNDYLETMLKVTIPSQYELLESTGRIDNFRIASGKKEGSFKGLVFNDSDVYKWLEAASYALLFTNDDDLKEKIDNTIKEVKDAQEDDGYLNTYFMFERKKERWTDLATKHELYCAGHLIQAAIAHKRVTGEDTLFDVAIKFADLIVDTFGPDKKRGAPGHPEIEMALVELYRETKNQKYLNLAKCFLEERGNGYASTYRFFNPEYYIDHKPFKELDEMTGHAVRMLYLCTGATDIHLETGDEEIFSTIERLWENLVTKKMYITGGAGSRYEGESFGEDYELPNRRAYTETCAAIASYMWNYRMFLATGEAKYVDLMELVLYNGLLSGISIDGKHYFYVNPLEDRRKKRRQPWYECACCPPNIARTLTSFPGYIYATSDEGIYINLYENSQANIIYKEKEVKITQETDYPWDGKIRIIVSTEVIDPFSLFLRIPSWANVFDITVDGEKLNKNLEKGFLKIFKPWKGPHEIILNLPMDINFVESHPFVRENLDKVALKRGPMVYCIEKADNKEGDVWNYQIDLNEKIEPENYQINSKRVIKLKAKGFYEDLRNWEGKLYSQTGRIKGAKKKIDINLIPYFAWANREEGPMAVWIRK</sequence>
<accession>A0A2K1P7L1</accession>
<dbReference type="AlphaFoldDB" id="A0A2K1P7L1"/>
<dbReference type="SUPFAM" id="SSF48208">
    <property type="entry name" value="Six-hairpin glycosidases"/>
    <property type="match status" value="1"/>
</dbReference>
<feature type="domain" description="Non-reducing end beta-L-arabinofuranosidase-like GH127 middle" evidence="2">
    <location>
        <begin position="410"/>
        <end position="505"/>
    </location>
</feature>
<dbReference type="InterPro" id="IPR049046">
    <property type="entry name" value="Beta-AFase-like_GH127_middle"/>
</dbReference>
<protein>
    <recommendedName>
        <fullName evidence="6">Arabinosidase</fullName>
    </recommendedName>
</protein>
<dbReference type="InterPro" id="IPR049049">
    <property type="entry name" value="Beta-AFase-like_GH127_C"/>
</dbReference>
<dbReference type="RefSeq" id="WP_103077517.1">
    <property type="nucleotide sequence ID" value="NZ_AZRN01000033.1"/>
</dbReference>
<proteinExistence type="predicted"/>
<evidence type="ECO:0008006" key="6">
    <source>
        <dbReference type="Google" id="ProtNLM"/>
    </source>
</evidence>
<dbReference type="PANTHER" id="PTHR43465">
    <property type="entry name" value="DUF1680 DOMAIN PROTEIN (AFU_ORTHOLOGUE AFUA_1G08910)"/>
    <property type="match status" value="1"/>
</dbReference>
<dbReference type="InterPro" id="IPR012878">
    <property type="entry name" value="Beta-AFase-like_GH127_cat"/>
</dbReference>
<evidence type="ECO:0000259" key="3">
    <source>
        <dbReference type="Pfam" id="PF20737"/>
    </source>
</evidence>
<name>A0A2K1P7L1_9BACT</name>
<reference evidence="4 5" key="1">
    <citation type="submission" date="2013-12" db="EMBL/GenBank/DDBJ databases">
        <title>Comparative genomics of Petrotoga isolates.</title>
        <authorList>
            <person name="Nesbo C.L."/>
            <person name="Charchuk R."/>
            <person name="Chow K."/>
        </authorList>
    </citation>
    <scope>NUCLEOTIDE SEQUENCE [LARGE SCALE GENOMIC DNA]</scope>
    <source>
        <strain evidence="4 5">DSM 14811</strain>
    </source>
</reference>
<evidence type="ECO:0000259" key="1">
    <source>
        <dbReference type="Pfam" id="PF07944"/>
    </source>
</evidence>
<dbReference type="Pfam" id="PF20737">
    <property type="entry name" value="Glyco_hydro127C"/>
    <property type="match status" value="1"/>
</dbReference>